<keyword evidence="6" id="KW-1185">Reference proteome</keyword>
<dbReference type="PANTHER" id="PTHR24416">
    <property type="entry name" value="TYROSINE-PROTEIN KINASE RECEPTOR"/>
    <property type="match status" value="1"/>
</dbReference>
<dbReference type="InterPro" id="IPR000719">
    <property type="entry name" value="Prot_kinase_dom"/>
</dbReference>
<dbReference type="PROSITE" id="PS50026">
    <property type="entry name" value="EGF_3"/>
    <property type="match status" value="1"/>
</dbReference>
<dbReference type="GO" id="GO:0043235">
    <property type="term" value="C:receptor complex"/>
    <property type="evidence" value="ECO:0007669"/>
    <property type="project" value="TreeGrafter"/>
</dbReference>
<protein>
    <submittedName>
        <fullName evidence="7">Uncharacterized protein</fullName>
    </submittedName>
</protein>
<comment type="caution">
    <text evidence="1">Lacks conserved residue(s) required for the propagation of feature annotation.</text>
</comment>
<evidence type="ECO:0000256" key="2">
    <source>
        <dbReference type="SAM" id="MobiDB-lite"/>
    </source>
</evidence>
<dbReference type="AlphaFoldDB" id="A0A914WW23"/>
<dbReference type="InterPro" id="IPR001245">
    <property type="entry name" value="Ser-Thr/Tyr_kinase_cat_dom"/>
</dbReference>
<evidence type="ECO:0000259" key="5">
    <source>
        <dbReference type="PROSITE" id="PS50026"/>
    </source>
</evidence>
<feature type="disulfide bond" evidence="1">
    <location>
        <begin position="451"/>
        <end position="460"/>
    </location>
</feature>
<evidence type="ECO:0000256" key="3">
    <source>
        <dbReference type="SAM" id="Phobius"/>
    </source>
</evidence>
<reference evidence="7" key="1">
    <citation type="submission" date="2022-11" db="UniProtKB">
        <authorList>
            <consortium name="WormBaseParasite"/>
        </authorList>
    </citation>
    <scope>IDENTIFICATION</scope>
</reference>
<accession>A0A914WW23</accession>
<dbReference type="InterPro" id="IPR008266">
    <property type="entry name" value="Tyr_kinase_AS"/>
</dbReference>
<dbReference type="InterPro" id="IPR020635">
    <property type="entry name" value="Tyr_kinase_cat_dom"/>
</dbReference>
<dbReference type="GO" id="GO:0005886">
    <property type="term" value="C:plasma membrane"/>
    <property type="evidence" value="ECO:0007669"/>
    <property type="project" value="TreeGrafter"/>
</dbReference>
<keyword evidence="1" id="KW-0245">EGF-like domain</keyword>
<dbReference type="PROSITE" id="PS50011">
    <property type="entry name" value="PROTEIN_KINASE_DOM"/>
    <property type="match status" value="1"/>
</dbReference>
<dbReference type="InterPro" id="IPR011009">
    <property type="entry name" value="Kinase-like_dom_sf"/>
</dbReference>
<keyword evidence="3" id="KW-1133">Transmembrane helix</keyword>
<dbReference type="Pfam" id="PF07714">
    <property type="entry name" value="PK_Tyr_Ser-Thr"/>
    <property type="match status" value="1"/>
</dbReference>
<dbReference type="WBParaSite" id="PSAMB.scaffold562size47118.g6966.t1">
    <property type="protein sequence ID" value="PSAMB.scaffold562size47118.g6966.t1"/>
    <property type="gene ID" value="PSAMB.scaffold562size47118.g6966"/>
</dbReference>
<evidence type="ECO:0000313" key="7">
    <source>
        <dbReference type="WBParaSite" id="PSAMB.scaffold562size47118.g6966.t1"/>
    </source>
</evidence>
<dbReference type="InterPro" id="IPR050122">
    <property type="entry name" value="RTK"/>
</dbReference>
<name>A0A914WW23_9BILA</name>
<feature type="transmembrane region" description="Helical" evidence="3">
    <location>
        <begin position="338"/>
        <end position="361"/>
    </location>
</feature>
<feature type="compositionally biased region" description="Low complexity" evidence="2">
    <location>
        <begin position="417"/>
        <end position="429"/>
    </location>
</feature>
<dbReference type="PRINTS" id="PR00109">
    <property type="entry name" value="TYRKINASE"/>
</dbReference>
<organism evidence="6 7">
    <name type="scientific">Plectus sambesii</name>
    <dbReference type="NCBI Taxonomy" id="2011161"/>
    <lineage>
        <taxon>Eukaryota</taxon>
        <taxon>Metazoa</taxon>
        <taxon>Ecdysozoa</taxon>
        <taxon>Nematoda</taxon>
        <taxon>Chromadorea</taxon>
        <taxon>Plectida</taxon>
        <taxon>Plectina</taxon>
        <taxon>Plectoidea</taxon>
        <taxon>Plectidae</taxon>
        <taxon>Plectus</taxon>
    </lineage>
</organism>
<feature type="domain" description="EGF-like" evidence="5">
    <location>
        <begin position="427"/>
        <end position="461"/>
    </location>
</feature>
<keyword evidence="3" id="KW-0812">Transmembrane</keyword>
<sequence>MKGERKSGSSVYEIDPNDLELNEKLLGSGNFASVHCGRLKTDHRAESSSKDNFVNEIVRYSGKKRRTVYKSEVDGNWAPLYEQRRAESIVTTSDLLSFAYQIANGMEFLHSKEVVHRDLALRNILLTYNYTVKIGDFGLSRRTINGLYQKCQSPRLPLKWTAPEVFVDDDVPIESDLYTFGILLWELFTLGAMPHEQFTFVEEVEEEEVNFVIKKGKRMNKPPFAPKEIYELMQLLCNLNPDLRLPWKQCKRNVIKNLKEACPPLAFHVDVADGYEKPEKNRTIDPVLSEESKLIPPVTIPWRKDKLPSPLSDDNDKVVLPKAKKHSNCFTKNYRRNIILIFVGVIFSLVAISTVVIVLYMKNSPAEIRSAQFNETPSIIQRDGNISVSETLTSVITTTTTLLPTTNVSQQQPTEHSIPTSTASPTNASTVEERNLCKNNGTLNTGGKCECPHLFTGKFCEDHACVNGLSTGAQYDPDSTFLKTRCLCDSGWSGVLCDTSLVNRCGENGKEENGRCICHENFTGAGCEYVTRCINGQLYNGRCACHYGWSGDFCEQIICKQGHSDETNSTCICPSKYRGKHCDHCVEPFSLPPECAEMSGSKSKSYGNSSCRSSSRLYVVYIASVYALIFRSSHGSPHA</sequence>
<keyword evidence="1" id="KW-1015">Disulfide bond</keyword>
<feature type="domain" description="Protein kinase" evidence="4">
    <location>
        <begin position="1"/>
        <end position="255"/>
    </location>
</feature>
<dbReference type="SUPFAM" id="SSF56112">
    <property type="entry name" value="Protein kinase-like (PK-like)"/>
    <property type="match status" value="1"/>
</dbReference>
<dbReference type="GO" id="GO:0007169">
    <property type="term" value="P:cell surface receptor protein tyrosine kinase signaling pathway"/>
    <property type="evidence" value="ECO:0007669"/>
    <property type="project" value="TreeGrafter"/>
</dbReference>
<dbReference type="GO" id="GO:0004714">
    <property type="term" value="F:transmembrane receptor protein tyrosine kinase activity"/>
    <property type="evidence" value="ECO:0007669"/>
    <property type="project" value="TreeGrafter"/>
</dbReference>
<dbReference type="PROSITE" id="PS00022">
    <property type="entry name" value="EGF_1"/>
    <property type="match status" value="2"/>
</dbReference>
<dbReference type="GO" id="GO:0005524">
    <property type="term" value="F:ATP binding"/>
    <property type="evidence" value="ECO:0007669"/>
    <property type="project" value="InterPro"/>
</dbReference>
<dbReference type="PROSITE" id="PS00109">
    <property type="entry name" value="PROTEIN_KINASE_TYR"/>
    <property type="match status" value="1"/>
</dbReference>
<dbReference type="PROSITE" id="PS01186">
    <property type="entry name" value="EGF_2"/>
    <property type="match status" value="1"/>
</dbReference>
<dbReference type="Gene3D" id="1.10.510.10">
    <property type="entry name" value="Transferase(Phosphotransferase) domain 1"/>
    <property type="match status" value="1"/>
</dbReference>
<evidence type="ECO:0000313" key="6">
    <source>
        <dbReference type="Proteomes" id="UP000887566"/>
    </source>
</evidence>
<dbReference type="SMART" id="SM00219">
    <property type="entry name" value="TyrKc"/>
    <property type="match status" value="1"/>
</dbReference>
<evidence type="ECO:0000256" key="1">
    <source>
        <dbReference type="PROSITE-ProRule" id="PRU00076"/>
    </source>
</evidence>
<dbReference type="InterPro" id="IPR000742">
    <property type="entry name" value="EGF"/>
</dbReference>
<evidence type="ECO:0000259" key="4">
    <source>
        <dbReference type="PROSITE" id="PS50011"/>
    </source>
</evidence>
<dbReference type="PANTHER" id="PTHR24416:SF600">
    <property type="entry name" value="PDGF- AND VEGF-RECEPTOR RELATED, ISOFORM J"/>
    <property type="match status" value="1"/>
</dbReference>
<keyword evidence="3" id="KW-0472">Membrane</keyword>
<dbReference type="Gene3D" id="2.10.25.10">
    <property type="entry name" value="Laminin"/>
    <property type="match status" value="2"/>
</dbReference>
<feature type="region of interest" description="Disordered" evidence="2">
    <location>
        <begin position="406"/>
        <end position="429"/>
    </location>
</feature>
<proteinExistence type="predicted"/>
<dbReference type="Proteomes" id="UP000887566">
    <property type="component" value="Unplaced"/>
</dbReference>